<evidence type="ECO:0000256" key="2">
    <source>
        <dbReference type="ARBA" id="ARBA00008661"/>
    </source>
</evidence>
<dbReference type="GO" id="GO:0000139">
    <property type="term" value="C:Golgi membrane"/>
    <property type="evidence" value="ECO:0007669"/>
    <property type="project" value="UniProtKB-SubCell"/>
</dbReference>
<dbReference type="PANTHER" id="PTHR11214">
    <property type="entry name" value="BETA-1,3-N-ACETYLGLUCOSAMINYLTRANSFERASE"/>
    <property type="match status" value="1"/>
</dbReference>
<gene>
    <name evidence="12" type="ORF">P5673_015260</name>
</gene>
<comment type="subcellular location">
    <subcellularLocation>
        <location evidence="1 11">Golgi apparatus membrane</location>
        <topology evidence="1 11">Single-pass type II membrane protein</topology>
    </subcellularLocation>
</comment>
<reference evidence="12" key="2">
    <citation type="journal article" date="2023" name="Science">
        <title>Genomic signatures of disease resistance in endangered staghorn corals.</title>
        <authorList>
            <person name="Vollmer S.V."/>
            <person name="Selwyn J.D."/>
            <person name="Despard B.A."/>
            <person name="Roesel C.L."/>
        </authorList>
    </citation>
    <scope>NUCLEOTIDE SEQUENCE</scope>
    <source>
        <strain evidence="12">K2</strain>
    </source>
</reference>
<evidence type="ECO:0000256" key="5">
    <source>
        <dbReference type="ARBA" id="ARBA00022692"/>
    </source>
</evidence>
<dbReference type="AlphaFoldDB" id="A0AAD9QIB4"/>
<evidence type="ECO:0000313" key="12">
    <source>
        <dbReference type="EMBL" id="KAK2561866.1"/>
    </source>
</evidence>
<keyword evidence="13" id="KW-1185">Reference proteome</keyword>
<dbReference type="FunFam" id="3.90.550.50:FF:000001">
    <property type="entry name" value="Hexosyltransferase"/>
    <property type="match status" value="1"/>
</dbReference>
<keyword evidence="4" id="KW-0808">Transferase</keyword>
<evidence type="ECO:0000256" key="3">
    <source>
        <dbReference type="ARBA" id="ARBA00022676"/>
    </source>
</evidence>
<evidence type="ECO:0000313" key="13">
    <source>
        <dbReference type="Proteomes" id="UP001249851"/>
    </source>
</evidence>
<evidence type="ECO:0000256" key="6">
    <source>
        <dbReference type="ARBA" id="ARBA00022968"/>
    </source>
</evidence>
<keyword evidence="3 11" id="KW-0328">Glycosyltransferase</keyword>
<sequence>MVGKRTKKISLALFLGVATCISLHLGYLWRNRFFLSALGEEVDRQLQRIELRRLTTTAKTSRGSLTTASISPHVKHRTFLITTRPCMQNYDLLVITSSAPSNLKRRNTIRKTWAFERAFQPRWTTVFLVAQTRDEVVSDSLLKEDEAHKDLVRASYYEHYWNQTRKVQMGFEWAVTYCNFSFLLKVDDDVFVHIPRVLSFLSSPNTPEKKLYAGNHYANNTPFRGGKWKVTYEEYNLTKYPDFCPGFGYILSQDVVSAFVDTFSSLPFFRLDDVYVGMLADKNGITVTNNKGFEVWHPRNLVCVPTNYTLVRHDVGEECQMKMFKTVMFPS</sequence>
<evidence type="ECO:0000256" key="4">
    <source>
        <dbReference type="ARBA" id="ARBA00022679"/>
    </source>
</evidence>
<reference evidence="12" key="1">
    <citation type="journal article" date="2023" name="G3 (Bethesda)">
        <title>Whole genome assembly and annotation of the endangered Caribbean coral Acropora cervicornis.</title>
        <authorList>
            <person name="Selwyn J.D."/>
            <person name="Vollmer S.V."/>
        </authorList>
    </citation>
    <scope>NUCLEOTIDE SEQUENCE</scope>
    <source>
        <strain evidence="12">K2</strain>
    </source>
</reference>
<comment type="caution">
    <text evidence="12">The sequence shown here is derived from an EMBL/GenBank/DDBJ whole genome shotgun (WGS) entry which is preliminary data.</text>
</comment>
<evidence type="ECO:0000256" key="8">
    <source>
        <dbReference type="ARBA" id="ARBA00023034"/>
    </source>
</evidence>
<dbReference type="Pfam" id="PF01762">
    <property type="entry name" value="Galactosyl_T"/>
    <property type="match status" value="1"/>
</dbReference>
<evidence type="ECO:0000256" key="7">
    <source>
        <dbReference type="ARBA" id="ARBA00022989"/>
    </source>
</evidence>
<dbReference type="Proteomes" id="UP001249851">
    <property type="component" value="Unassembled WGS sequence"/>
</dbReference>
<keyword evidence="10" id="KW-0325">Glycoprotein</keyword>
<keyword evidence="8 11" id="KW-0333">Golgi apparatus</keyword>
<dbReference type="InterPro" id="IPR002659">
    <property type="entry name" value="Glyco_trans_31"/>
</dbReference>
<evidence type="ECO:0000256" key="1">
    <source>
        <dbReference type="ARBA" id="ARBA00004323"/>
    </source>
</evidence>
<evidence type="ECO:0000256" key="10">
    <source>
        <dbReference type="ARBA" id="ARBA00023180"/>
    </source>
</evidence>
<dbReference type="GO" id="GO:0006493">
    <property type="term" value="P:protein O-linked glycosylation"/>
    <property type="evidence" value="ECO:0007669"/>
    <property type="project" value="TreeGrafter"/>
</dbReference>
<dbReference type="EMBL" id="JARQWQ010000031">
    <property type="protein sequence ID" value="KAK2561866.1"/>
    <property type="molecule type" value="Genomic_DNA"/>
</dbReference>
<protein>
    <recommendedName>
        <fullName evidence="11">Hexosyltransferase</fullName>
        <ecNumber evidence="11">2.4.1.-</ecNumber>
    </recommendedName>
</protein>
<keyword evidence="9" id="KW-0472">Membrane</keyword>
<dbReference type="GO" id="GO:0016758">
    <property type="term" value="F:hexosyltransferase activity"/>
    <property type="evidence" value="ECO:0007669"/>
    <property type="project" value="InterPro"/>
</dbReference>
<dbReference type="Gene3D" id="3.90.550.50">
    <property type="match status" value="1"/>
</dbReference>
<keyword evidence="6" id="KW-0735">Signal-anchor</keyword>
<evidence type="ECO:0000256" key="11">
    <source>
        <dbReference type="RuleBase" id="RU363063"/>
    </source>
</evidence>
<name>A0AAD9QIB4_ACRCE</name>
<accession>A0AAD9QIB4</accession>
<comment type="similarity">
    <text evidence="2 11">Belongs to the glycosyltransferase 31 family.</text>
</comment>
<dbReference type="PANTHER" id="PTHR11214:SF3">
    <property type="entry name" value="BETA-1,3-GALACTOSYLTRANSFERASE 6"/>
    <property type="match status" value="1"/>
</dbReference>
<keyword evidence="7" id="KW-1133">Transmembrane helix</keyword>
<evidence type="ECO:0000256" key="9">
    <source>
        <dbReference type="ARBA" id="ARBA00023136"/>
    </source>
</evidence>
<proteinExistence type="inferred from homology"/>
<keyword evidence="5" id="KW-0812">Transmembrane</keyword>
<dbReference type="EC" id="2.4.1.-" evidence="11"/>
<organism evidence="12 13">
    <name type="scientific">Acropora cervicornis</name>
    <name type="common">Staghorn coral</name>
    <dbReference type="NCBI Taxonomy" id="6130"/>
    <lineage>
        <taxon>Eukaryota</taxon>
        <taxon>Metazoa</taxon>
        <taxon>Cnidaria</taxon>
        <taxon>Anthozoa</taxon>
        <taxon>Hexacorallia</taxon>
        <taxon>Scleractinia</taxon>
        <taxon>Astrocoeniina</taxon>
        <taxon>Acroporidae</taxon>
        <taxon>Acropora</taxon>
    </lineage>
</organism>